<proteinExistence type="predicted"/>
<accession>A0AAN7QDF6</accession>
<dbReference type="PROSITE" id="PS51534">
    <property type="entry name" value="SEFIR"/>
    <property type="match status" value="1"/>
</dbReference>
<sequence>MEWSCVGILLLIVLNVHSSSLCGRKHKSCSYQIWGDDIVLSNACQMVYYKTNSTECAALSFDYSTNFTHKQGDVRIQAYVDWESNQTAFNITFTKIKWKNLKMRFTKIGLENYINTCRAFKIWENATVPRKSILTYDCPWSNLKYEGQDFALEYEFEAPIIAYNRYIFKIPHFRNLETVVHVQSLEVFTYLDVTDTDYLYLYIQLAPPNYNITSYLVEVIRERSNISTRLTVQILNGRDAMNGQLFFPYPTWNEFGYFFFNVSPLSTMCQENMCLKSSTPKIFMGRRKSSLVIGIVGASVIIFALFYSMFFWNRQKNAKDDTPPRVLLVYNISINAHYNVVRSLARLLNDVLHIEVFLDVFDIPQTHHQNPVLWYNQAFRDATHIIYVASPEASPSTKPHSDNVYRIDNVTMKAIITKIACSTNTKQILVVTFPYSANAIPEELNSIRKFDLLKDIDSFVNSLVMLPYHSWTFLHIYRPNRFRGEPQYMELLDHIQHAQKEVDLIAITNKNELPQITVVDQDEAVESEELLRIASTCNNI</sequence>
<dbReference type="InterPro" id="IPR013568">
    <property type="entry name" value="SEFIR_dom"/>
</dbReference>
<dbReference type="Gene3D" id="3.40.50.11530">
    <property type="match status" value="1"/>
</dbReference>
<dbReference type="Pfam" id="PF08357">
    <property type="entry name" value="SEFIR"/>
    <property type="match status" value="1"/>
</dbReference>
<dbReference type="AlphaFoldDB" id="A0AAN7QDF6"/>
<organism evidence="4 5">
    <name type="scientific">Aquatica leii</name>
    <dbReference type="NCBI Taxonomy" id="1421715"/>
    <lineage>
        <taxon>Eukaryota</taxon>
        <taxon>Metazoa</taxon>
        <taxon>Ecdysozoa</taxon>
        <taxon>Arthropoda</taxon>
        <taxon>Hexapoda</taxon>
        <taxon>Insecta</taxon>
        <taxon>Pterygota</taxon>
        <taxon>Neoptera</taxon>
        <taxon>Endopterygota</taxon>
        <taxon>Coleoptera</taxon>
        <taxon>Polyphaga</taxon>
        <taxon>Elateriformia</taxon>
        <taxon>Elateroidea</taxon>
        <taxon>Lampyridae</taxon>
        <taxon>Luciolinae</taxon>
        <taxon>Aquatica</taxon>
    </lineage>
</organism>
<name>A0AAN7QDF6_9COLE</name>
<dbReference type="Proteomes" id="UP001353858">
    <property type="component" value="Unassembled WGS sequence"/>
</dbReference>
<keyword evidence="1" id="KW-0812">Transmembrane</keyword>
<protein>
    <recommendedName>
        <fullName evidence="3">SEFIR domain-containing protein</fullName>
    </recommendedName>
</protein>
<gene>
    <name evidence="4" type="ORF">RN001_013758</name>
</gene>
<keyword evidence="5" id="KW-1185">Reference proteome</keyword>
<dbReference type="EMBL" id="JARPUR010000006">
    <property type="protein sequence ID" value="KAK4874398.1"/>
    <property type="molecule type" value="Genomic_DNA"/>
</dbReference>
<feature type="transmembrane region" description="Helical" evidence="1">
    <location>
        <begin position="291"/>
        <end position="312"/>
    </location>
</feature>
<evidence type="ECO:0000256" key="1">
    <source>
        <dbReference type="SAM" id="Phobius"/>
    </source>
</evidence>
<keyword evidence="1" id="KW-1133">Transmembrane helix</keyword>
<feature type="domain" description="SEFIR" evidence="3">
    <location>
        <begin position="323"/>
        <end position="461"/>
    </location>
</feature>
<evidence type="ECO:0000259" key="3">
    <source>
        <dbReference type="PROSITE" id="PS51534"/>
    </source>
</evidence>
<feature type="chain" id="PRO_5042828446" description="SEFIR domain-containing protein" evidence="2">
    <location>
        <begin position="19"/>
        <end position="540"/>
    </location>
</feature>
<keyword evidence="1" id="KW-0472">Membrane</keyword>
<evidence type="ECO:0000313" key="5">
    <source>
        <dbReference type="Proteomes" id="UP001353858"/>
    </source>
</evidence>
<comment type="caution">
    <text evidence="4">The sequence shown here is derived from an EMBL/GenBank/DDBJ whole genome shotgun (WGS) entry which is preliminary data.</text>
</comment>
<evidence type="ECO:0000256" key="2">
    <source>
        <dbReference type="SAM" id="SignalP"/>
    </source>
</evidence>
<reference evidence="5" key="1">
    <citation type="submission" date="2023-01" db="EMBL/GenBank/DDBJ databases">
        <title>Key to firefly adult light organ development and bioluminescence: homeobox transcription factors regulate luciferase expression and transportation to peroxisome.</title>
        <authorList>
            <person name="Fu X."/>
        </authorList>
    </citation>
    <scope>NUCLEOTIDE SEQUENCE [LARGE SCALE GENOMIC DNA]</scope>
</reference>
<evidence type="ECO:0000313" key="4">
    <source>
        <dbReference type="EMBL" id="KAK4874398.1"/>
    </source>
</evidence>
<feature type="signal peptide" evidence="2">
    <location>
        <begin position="1"/>
        <end position="18"/>
    </location>
</feature>
<keyword evidence="2" id="KW-0732">Signal</keyword>